<sequence>MLINKKHPDINLKLLLLSIVYLIACCCVFFLIASIVIDVVFNDKVNVTREVIIDIIVVSTIAGIAGGVGAWIFAKIDERKTRKSQPSDPD</sequence>
<dbReference type="EMBL" id="AATCLQ010000001">
    <property type="protein sequence ID" value="EFJ6479863.1"/>
    <property type="molecule type" value="Genomic_DNA"/>
</dbReference>
<organism evidence="2 4">
    <name type="scientific">Escherichia coli</name>
    <dbReference type="NCBI Taxonomy" id="562"/>
    <lineage>
        <taxon>Bacteria</taxon>
        <taxon>Pseudomonadati</taxon>
        <taxon>Pseudomonadota</taxon>
        <taxon>Gammaproteobacteria</taxon>
        <taxon>Enterobacterales</taxon>
        <taxon>Enterobacteriaceae</taxon>
        <taxon>Escherichia</taxon>
    </lineage>
</organism>
<dbReference type="EMBL" id="AASWIS010000067">
    <property type="protein sequence ID" value="EFH5895610.1"/>
    <property type="molecule type" value="Genomic_DNA"/>
</dbReference>
<evidence type="ECO:0000313" key="3">
    <source>
        <dbReference type="EMBL" id="EFJ6479863.1"/>
    </source>
</evidence>
<gene>
    <name evidence="3" type="ORF">A2J79_000163</name>
    <name evidence="2" type="ORF">GOP25_26080</name>
</gene>
<comment type="caution">
    <text evidence="2">The sequence shown here is derived from an EMBL/GenBank/DDBJ whole genome shotgun (WGS) entry which is preliminary data.</text>
</comment>
<evidence type="ECO:0000313" key="2">
    <source>
        <dbReference type="EMBL" id="EFH5895610.1"/>
    </source>
</evidence>
<dbReference type="Proteomes" id="UP000531813">
    <property type="component" value="Unassembled WGS sequence"/>
</dbReference>
<accession>A0A2P6APD9</accession>
<keyword evidence="1" id="KW-0472">Membrane</keyword>
<protein>
    <submittedName>
        <fullName evidence="2">Uncharacterized protein</fullName>
    </submittedName>
</protein>
<feature type="transmembrane region" description="Helical" evidence="1">
    <location>
        <begin position="12"/>
        <end position="39"/>
    </location>
</feature>
<name>A0A2P6APD9_ECOLX</name>
<feature type="transmembrane region" description="Helical" evidence="1">
    <location>
        <begin position="51"/>
        <end position="74"/>
    </location>
</feature>
<proteinExistence type="predicted"/>
<dbReference type="Proteomes" id="UP000711811">
    <property type="component" value="Unassembled WGS sequence"/>
</dbReference>
<evidence type="ECO:0000256" key="1">
    <source>
        <dbReference type="SAM" id="Phobius"/>
    </source>
</evidence>
<reference evidence="2 4" key="1">
    <citation type="submission" date="2019-12" db="EMBL/GenBank/DDBJ databases">
        <authorList>
            <consortium name="GenomeTrakr network: Whole genome sequencing for foodborne pathogen traceback"/>
        </authorList>
    </citation>
    <scope>NUCLEOTIDE SEQUENCE [LARGE SCALE GENOMIC DNA]</scope>
    <source>
        <strain evidence="2 4">PSU-2243</strain>
    </source>
</reference>
<reference evidence="3" key="2">
    <citation type="submission" date="2020-02" db="EMBL/GenBank/DDBJ databases">
        <authorList>
            <person name="Ashton P.M."/>
            <person name="Dallman T."/>
            <person name="Nair S."/>
            <person name="De Pinna E."/>
            <person name="Peters T."/>
            <person name="Grant K."/>
        </authorList>
    </citation>
    <scope>NUCLEOTIDE SEQUENCE</scope>
    <source>
        <strain evidence="3">93335</strain>
    </source>
</reference>
<dbReference type="AlphaFoldDB" id="A0A2P6APD9"/>
<keyword evidence="1" id="KW-0812">Transmembrane</keyword>
<evidence type="ECO:0000313" key="4">
    <source>
        <dbReference type="Proteomes" id="UP000531813"/>
    </source>
</evidence>
<keyword evidence="1" id="KW-1133">Transmembrane helix</keyword>
<dbReference type="RefSeq" id="WP_021531609.1">
    <property type="nucleotide sequence ID" value="NZ_AP025675.1"/>
</dbReference>